<evidence type="ECO:0000259" key="7">
    <source>
        <dbReference type="PROSITE" id="PS50975"/>
    </source>
</evidence>
<dbReference type="SUPFAM" id="SSF56059">
    <property type="entry name" value="Glutathione synthetase ATP-binding domain-like"/>
    <property type="match status" value="1"/>
</dbReference>
<dbReference type="PROSITE" id="PS50975">
    <property type="entry name" value="ATP_GRASP"/>
    <property type="match status" value="1"/>
</dbReference>
<evidence type="ECO:0000313" key="8">
    <source>
        <dbReference type="EMBL" id="ADG99402.1"/>
    </source>
</evidence>
<dbReference type="HAMAP" id="MF_01928">
    <property type="entry name" value="PurK"/>
    <property type="match status" value="1"/>
</dbReference>
<dbReference type="GO" id="GO:0005829">
    <property type="term" value="C:cytosol"/>
    <property type="evidence" value="ECO:0007669"/>
    <property type="project" value="TreeGrafter"/>
</dbReference>
<dbReference type="Pfam" id="PF17769">
    <property type="entry name" value="PurK_C"/>
    <property type="match status" value="1"/>
</dbReference>
<dbReference type="RefSeq" id="WP_013139849.1">
    <property type="nucleotide sequence ID" value="NC_014168.1"/>
</dbReference>
<dbReference type="Pfam" id="PF02222">
    <property type="entry name" value="ATP-grasp"/>
    <property type="match status" value="1"/>
</dbReference>
<dbReference type="Proteomes" id="UP000002247">
    <property type="component" value="Chromosome"/>
</dbReference>
<dbReference type="KEGG" id="srt:Srot_2974"/>
<feature type="binding site" evidence="5">
    <location>
        <position position="142"/>
    </location>
    <ligand>
        <name>ATP</name>
        <dbReference type="ChEBI" id="CHEBI:30616"/>
    </ligand>
</feature>
<feature type="binding site" evidence="5">
    <location>
        <position position="106"/>
    </location>
    <ligand>
        <name>ATP</name>
        <dbReference type="ChEBI" id="CHEBI:30616"/>
    </ligand>
</feature>
<dbReference type="NCBIfam" id="NF004679">
    <property type="entry name" value="PRK06019.1-5"/>
    <property type="match status" value="1"/>
</dbReference>
<keyword evidence="1 5" id="KW-0436">Ligase</keyword>
<dbReference type="SUPFAM" id="SSF52440">
    <property type="entry name" value="PreATP-grasp domain"/>
    <property type="match status" value="1"/>
</dbReference>
<dbReference type="GO" id="GO:0006189">
    <property type="term" value="P:'de novo' IMP biosynthetic process"/>
    <property type="evidence" value="ECO:0007669"/>
    <property type="project" value="UniProtKB-UniRule"/>
</dbReference>
<feature type="domain" description="ATP-grasp" evidence="7">
    <location>
        <begin position="110"/>
        <end position="295"/>
    </location>
</feature>
<comment type="similarity">
    <text evidence="5 6">Belongs to the PurK/PurT family.</text>
</comment>
<dbReference type="EMBL" id="CP001958">
    <property type="protein sequence ID" value="ADG99402.1"/>
    <property type="molecule type" value="Genomic_DNA"/>
</dbReference>
<dbReference type="Gene3D" id="3.30.470.20">
    <property type="entry name" value="ATP-grasp fold, B domain"/>
    <property type="match status" value="1"/>
</dbReference>
<dbReference type="GO" id="GO:0005524">
    <property type="term" value="F:ATP binding"/>
    <property type="evidence" value="ECO:0007669"/>
    <property type="project" value="UniProtKB-UniRule"/>
</dbReference>
<keyword evidence="4 5" id="KW-0067">ATP-binding</keyword>
<evidence type="ECO:0000256" key="6">
    <source>
        <dbReference type="RuleBase" id="RU361200"/>
    </source>
</evidence>
<dbReference type="Pfam" id="PF22660">
    <property type="entry name" value="RS_preATP-grasp-like"/>
    <property type="match status" value="1"/>
</dbReference>
<dbReference type="InterPro" id="IPR003135">
    <property type="entry name" value="ATP-grasp_carboxylate-amine"/>
</dbReference>
<evidence type="ECO:0000256" key="1">
    <source>
        <dbReference type="ARBA" id="ARBA00022598"/>
    </source>
</evidence>
<protein>
    <recommendedName>
        <fullName evidence="5 6">N5-carboxyaminoimidazole ribonucleotide synthase</fullName>
        <shortName evidence="5 6">N5-CAIR synthase</shortName>
        <ecNumber evidence="5 6">6.3.4.18</ecNumber>
    </recommendedName>
    <alternativeName>
        <fullName evidence="5 6">5-(carboxyamino)imidazole ribonucleotide synthetase</fullName>
    </alternativeName>
</protein>
<dbReference type="PANTHER" id="PTHR11609">
    <property type="entry name" value="PURINE BIOSYNTHESIS PROTEIN 6/7, PUR6/7"/>
    <property type="match status" value="1"/>
</dbReference>
<dbReference type="InterPro" id="IPR011761">
    <property type="entry name" value="ATP-grasp"/>
</dbReference>
<feature type="binding site" evidence="5">
    <location>
        <position position="187"/>
    </location>
    <ligand>
        <name>ATP</name>
        <dbReference type="ChEBI" id="CHEBI:30616"/>
    </ligand>
</feature>
<dbReference type="Gene3D" id="3.30.1490.20">
    <property type="entry name" value="ATP-grasp fold, A domain"/>
    <property type="match status" value="1"/>
</dbReference>
<evidence type="ECO:0000256" key="4">
    <source>
        <dbReference type="ARBA" id="ARBA00022840"/>
    </source>
</evidence>
<comment type="subunit">
    <text evidence="5 6">Homodimer.</text>
</comment>
<keyword evidence="9" id="KW-1185">Reference proteome</keyword>
<gene>
    <name evidence="5 6" type="primary">purK</name>
    <name evidence="8" type="ordered locus">Srot_2974</name>
</gene>
<evidence type="ECO:0000256" key="3">
    <source>
        <dbReference type="ARBA" id="ARBA00022755"/>
    </source>
</evidence>
<comment type="function">
    <text evidence="6">Catalyzes the ATP-dependent conversion of 5-aminoimidazole ribonucleotide (AIR) and HCO(3)- to N5-carboxyaminoimidazole ribonucleotide (N5-CAIR).</text>
</comment>
<dbReference type="NCBIfam" id="NF004680">
    <property type="entry name" value="PRK06019.1-6"/>
    <property type="match status" value="1"/>
</dbReference>
<proteinExistence type="inferred from homology"/>
<feature type="binding site" evidence="5">
    <location>
        <begin position="179"/>
        <end position="182"/>
    </location>
    <ligand>
        <name>ATP</name>
        <dbReference type="ChEBI" id="CHEBI:30616"/>
    </ligand>
</feature>
<comment type="function">
    <text evidence="5">Catalyzes the ATP-dependent conversion of 5-aminoimidazole ribonucleotide (AIR) and HCO(3)(-) to N5-carboxyaminoimidazole ribonucleotide (N5-CAIR).</text>
</comment>
<sequence length="384" mass="41077">MTSSEQPLVAMVGGGQLARMTHQAAIALGRGLRVVAERPDDPAAQISPDVVLGKASELEALRRAAQGAVALTFDHEQVPQDVLVALEAQGVAVHPSASALRFAQNKLLMRERLAEFGAPAPGFWRVEDPEACPWPGSGLVLKTASGGYDGRGVWFPQSKEEAREVVAQLLEAGQDVLAEEKVAAKRELSAMVARSPLGQVCVWPVVETVQENGMCTVVIAPAQNLDESLAAQAQKLAIDIATELGVVGVMAVELFETADGRILVNELAMRPHNSGHWTMDGSTTSQFEQHLRAVLDYPLGDPSPLAEVTVMANIVGSSATNGMSMDERVHHLMGRSPRVKVHLYGKEPRPGRKIGHVNLTGRAADLDAVRQEAERAARWLSAGE</sequence>
<dbReference type="GO" id="GO:0004638">
    <property type="term" value="F:phosphoribosylaminoimidazole carboxylase activity"/>
    <property type="evidence" value="ECO:0007669"/>
    <property type="project" value="InterPro"/>
</dbReference>
<dbReference type="InterPro" id="IPR054350">
    <property type="entry name" value="PurT/PurK_preATP-grasp"/>
</dbReference>
<feature type="binding site" evidence="5">
    <location>
        <begin position="265"/>
        <end position="266"/>
    </location>
    <ligand>
        <name>ATP</name>
        <dbReference type="ChEBI" id="CHEBI:30616"/>
    </ligand>
</feature>
<dbReference type="STRING" id="640132.Srot_2974"/>
<keyword evidence="8" id="KW-0456">Lyase</keyword>
<dbReference type="PANTHER" id="PTHR11609:SF5">
    <property type="entry name" value="PHOSPHORIBOSYLAMINOIMIDAZOLE CARBOXYLASE"/>
    <property type="match status" value="1"/>
</dbReference>
<dbReference type="UniPathway" id="UPA00074">
    <property type="reaction ID" value="UER00942"/>
</dbReference>
<keyword evidence="2 5" id="KW-0547">Nucleotide-binding</keyword>
<dbReference type="SUPFAM" id="SSF51246">
    <property type="entry name" value="Rudiment single hybrid motif"/>
    <property type="match status" value="1"/>
</dbReference>
<dbReference type="GO" id="GO:0046872">
    <property type="term" value="F:metal ion binding"/>
    <property type="evidence" value="ECO:0007669"/>
    <property type="project" value="InterPro"/>
</dbReference>
<dbReference type="InterPro" id="IPR013815">
    <property type="entry name" value="ATP_grasp_subdomain_1"/>
</dbReference>
<comment type="pathway">
    <text evidence="5 6">Purine metabolism; IMP biosynthesis via de novo pathway; 5-amino-1-(5-phospho-D-ribosyl)imidazole-4-carboxylate from 5-amino-1-(5-phospho-D-ribosyl)imidazole (N5-CAIR route): step 1/2.</text>
</comment>
<dbReference type="GO" id="GO:0034028">
    <property type="term" value="F:5-(carboxyamino)imidazole ribonucleotide synthase activity"/>
    <property type="evidence" value="ECO:0007669"/>
    <property type="project" value="UniProtKB-UniRule"/>
</dbReference>
<dbReference type="AlphaFoldDB" id="D6ZEC6"/>
<dbReference type="FunFam" id="3.30.470.20:FF:000029">
    <property type="entry name" value="N5-carboxyaminoimidazole ribonucleotide synthase"/>
    <property type="match status" value="1"/>
</dbReference>
<dbReference type="EC" id="6.3.4.18" evidence="5 6"/>
<dbReference type="InterPro" id="IPR005875">
    <property type="entry name" value="PurK"/>
</dbReference>
<comment type="caution">
    <text evidence="5">Lacks conserved residue(s) required for the propagation of feature annotation.</text>
</comment>
<name>D6ZEC6_SEGRD</name>
<keyword evidence="3 5" id="KW-0658">Purine biosynthesis</keyword>
<dbReference type="InterPro" id="IPR011054">
    <property type="entry name" value="Rudment_hybrid_motif"/>
</dbReference>
<evidence type="ECO:0000256" key="2">
    <source>
        <dbReference type="ARBA" id="ARBA00022741"/>
    </source>
</evidence>
<dbReference type="Gene3D" id="3.40.50.20">
    <property type="match status" value="1"/>
</dbReference>
<organism evidence="8 9">
    <name type="scientific">Segniliparus rotundus (strain ATCC BAA-972 / CDC 1076 / CIP 108378 / DSM 44985 / JCM 13578)</name>
    <dbReference type="NCBI Taxonomy" id="640132"/>
    <lineage>
        <taxon>Bacteria</taxon>
        <taxon>Bacillati</taxon>
        <taxon>Actinomycetota</taxon>
        <taxon>Actinomycetes</taxon>
        <taxon>Mycobacteriales</taxon>
        <taxon>Segniliparaceae</taxon>
        <taxon>Segniliparus</taxon>
    </lineage>
</organism>
<dbReference type="HOGENOM" id="CLU_011534_0_2_11"/>
<dbReference type="NCBIfam" id="TIGR01161">
    <property type="entry name" value="purK"/>
    <property type="match status" value="1"/>
</dbReference>
<dbReference type="eggNOG" id="COG0026">
    <property type="taxonomic scope" value="Bacteria"/>
</dbReference>
<accession>D6ZEC6</accession>
<reference evidence="8 9" key="1">
    <citation type="journal article" date="2010" name="Stand. Genomic Sci.">
        <title>Complete genome sequence of Segniliparus rotundus type strain (CDC 1076).</title>
        <authorList>
            <person name="Sikorski J."/>
            <person name="Lapidus A."/>
            <person name="Copeland A."/>
            <person name="Misra M."/>
            <person name="Glavina Del Rio T."/>
            <person name="Nolan M."/>
            <person name="Lucas S."/>
            <person name="Chen F."/>
            <person name="Tice H."/>
            <person name="Cheng J.F."/>
            <person name="Jando M."/>
            <person name="Schneider S."/>
            <person name="Bruce D."/>
            <person name="Goodwin L."/>
            <person name="Pitluck S."/>
            <person name="Liolios K."/>
            <person name="Mikhailova N."/>
            <person name="Pati A."/>
            <person name="Ivanova N."/>
            <person name="Mavromatis K."/>
            <person name="Chen A."/>
            <person name="Palaniappan K."/>
            <person name="Chertkov O."/>
            <person name="Land M."/>
            <person name="Hauser L."/>
            <person name="Chang Y.J."/>
            <person name="Jeffries C.D."/>
            <person name="Brettin T."/>
            <person name="Detter J.C."/>
            <person name="Han C."/>
            <person name="Rohde M."/>
            <person name="Goker M."/>
            <person name="Bristow J."/>
            <person name="Eisen J.A."/>
            <person name="Markowitz V."/>
            <person name="Hugenholtz P."/>
            <person name="Kyrpides N.C."/>
            <person name="Klenk H.P."/>
        </authorList>
    </citation>
    <scope>NUCLEOTIDE SEQUENCE [LARGE SCALE GENOMIC DNA]</scope>
    <source>
        <strain evidence="9">ATCC BAA-972 / CDC 1076 / CIP 108378 / DSM 44985 / JCM 13578</strain>
    </source>
</reference>
<comment type="catalytic activity">
    <reaction evidence="5 6">
        <text>5-amino-1-(5-phospho-beta-D-ribosyl)imidazole + hydrogencarbonate + ATP = 5-carboxyamino-1-(5-phospho-D-ribosyl)imidazole + ADP + phosphate + 2 H(+)</text>
        <dbReference type="Rhea" id="RHEA:19317"/>
        <dbReference type="ChEBI" id="CHEBI:15378"/>
        <dbReference type="ChEBI" id="CHEBI:17544"/>
        <dbReference type="ChEBI" id="CHEBI:30616"/>
        <dbReference type="ChEBI" id="CHEBI:43474"/>
        <dbReference type="ChEBI" id="CHEBI:58730"/>
        <dbReference type="ChEBI" id="CHEBI:137981"/>
        <dbReference type="ChEBI" id="CHEBI:456216"/>
        <dbReference type="EC" id="6.3.4.18"/>
    </reaction>
</comment>
<dbReference type="InterPro" id="IPR040686">
    <property type="entry name" value="PurK_C"/>
</dbReference>
<dbReference type="InterPro" id="IPR016185">
    <property type="entry name" value="PreATP-grasp_dom_sf"/>
</dbReference>
<evidence type="ECO:0000313" key="9">
    <source>
        <dbReference type="Proteomes" id="UP000002247"/>
    </source>
</evidence>
<evidence type="ECO:0000256" key="5">
    <source>
        <dbReference type="HAMAP-Rule" id="MF_01928"/>
    </source>
</evidence>